<keyword evidence="1" id="KW-0479">Metal-binding</keyword>
<dbReference type="GO" id="GO:0008270">
    <property type="term" value="F:zinc ion binding"/>
    <property type="evidence" value="ECO:0007669"/>
    <property type="project" value="UniProtKB-KW"/>
</dbReference>
<reference evidence="4 5" key="1">
    <citation type="submission" date="2018-09" db="EMBL/GenBank/DDBJ databases">
        <title>A high-quality reference genome of wild soybean provides a powerful tool to mine soybean genomes.</title>
        <authorList>
            <person name="Xie M."/>
            <person name="Chung C.Y.L."/>
            <person name="Li M.-W."/>
            <person name="Wong F.-L."/>
            <person name="Chan T.-F."/>
            <person name="Lam H.-M."/>
        </authorList>
    </citation>
    <scope>NUCLEOTIDE SEQUENCE [LARGE SCALE GENOMIC DNA]</scope>
    <source>
        <strain evidence="5">cv. W05</strain>
        <tissue evidence="4">Hypocotyl of etiolated seedlings</tissue>
    </source>
</reference>
<feature type="non-terminal residue" evidence="4">
    <location>
        <position position="1"/>
    </location>
</feature>
<sequence>SFGSKSEENQQVASFVGTRSRKMETTKYDIEKFSGENDFRLWRIKMEAILIQHGYAEALKGEERMSESLSSKEKSEMIDRARSEIMLRHGDKALREVARERTAASMWLKLESLYMTKSLANRLCLKQQLYTFKMTESRTVTKQLADFNKILDDLENIEVKLEDEDKALLLLNSLPKSFEHFKNEILYGKDQDITLEEVQTSIRTKEMQKQQDSKSEDNGQSLNISRGRSEKKGTRGKKSRSRSRDSKNGHKTKLKCFNCHKTGHFKKDCPNRIKKGSMDSADIVEASEGYSTRTLDGVLKVSNGSLVIAKGNKNKSSGLFILEAPKFLLIPTPNCKEKPFSESWNLPQLREASNFRVVPGDMSWGSEDLGDVRRAPGSQPIKEQSPQSKETCVAVGQLCILGDIWNFVSGNERCRFPGTIRLTATSLVHPEEPARTLQQLMEWILPTPTPYRLVEPVQVIEVSSSEEDLEEDPEELPPEPAVDAPNFPEDDEDPLLDVDSPEDVMSASDADSTEESGPGGIANSDDSSS</sequence>
<accession>A0A445GX29</accession>
<evidence type="ECO:0000256" key="2">
    <source>
        <dbReference type="SAM" id="MobiDB-lite"/>
    </source>
</evidence>
<evidence type="ECO:0000313" key="4">
    <source>
        <dbReference type="EMBL" id="RZB65815.1"/>
    </source>
</evidence>
<dbReference type="SUPFAM" id="SSF57756">
    <property type="entry name" value="Retrovirus zinc finger-like domains"/>
    <property type="match status" value="1"/>
</dbReference>
<dbReference type="AlphaFoldDB" id="A0A445GX29"/>
<dbReference type="InterPro" id="IPR036875">
    <property type="entry name" value="Znf_CCHC_sf"/>
</dbReference>
<protein>
    <submittedName>
        <fullName evidence="4">Retrovirus-related Pol polyprotein from transposon TNT 1-94</fullName>
    </submittedName>
</protein>
<proteinExistence type="predicted"/>
<evidence type="ECO:0000256" key="1">
    <source>
        <dbReference type="PROSITE-ProRule" id="PRU00047"/>
    </source>
</evidence>
<dbReference type="GO" id="GO:0003676">
    <property type="term" value="F:nucleic acid binding"/>
    <property type="evidence" value="ECO:0007669"/>
    <property type="project" value="InterPro"/>
</dbReference>
<feature type="compositionally biased region" description="Acidic residues" evidence="2">
    <location>
        <begin position="464"/>
        <end position="477"/>
    </location>
</feature>
<feature type="compositionally biased region" description="Basic and acidic residues" evidence="2">
    <location>
        <begin position="204"/>
        <end position="217"/>
    </location>
</feature>
<feature type="domain" description="CCHC-type" evidence="3">
    <location>
        <begin position="255"/>
        <end position="271"/>
    </location>
</feature>
<dbReference type="PANTHER" id="PTHR47481:SF7">
    <property type="entry name" value="CCHC-TYPE DOMAIN-CONTAINING PROTEIN"/>
    <property type="match status" value="1"/>
</dbReference>
<dbReference type="EMBL" id="QZWG01000015">
    <property type="protein sequence ID" value="RZB65815.1"/>
    <property type="molecule type" value="Genomic_DNA"/>
</dbReference>
<dbReference type="Pfam" id="PF14223">
    <property type="entry name" value="Retrotran_gag_2"/>
    <property type="match status" value="1"/>
</dbReference>
<dbReference type="PANTHER" id="PTHR47481">
    <property type="match status" value="1"/>
</dbReference>
<organism evidence="4 5">
    <name type="scientific">Glycine soja</name>
    <name type="common">Wild soybean</name>
    <dbReference type="NCBI Taxonomy" id="3848"/>
    <lineage>
        <taxon>Eukaryota</taxon>
        <taxon>Viridiplantae</taxon>
        <taxon>Streptophyta</taxon>
        <taxon>Embryophyta</taxon>
        <taxon>Tracheophyta</taxon>
        <taxon>Spermatophyta</taxon>
        <taxon>Magnoliopsida</taxon>
        <taxon>eudicotyledons</taxon>
        <taxon>Gunneridae</taxon>
        <taxon>Pentapetalae</taxon>
        <taxon>rosids</taxon>
        <taxon>fabids</taxon>
        <taxon>Fabales</taxon>
        <taxon>Fabaceae</taxon>
        <taxon>Papilionoideae</taxon>
        <taxon>50 kb inversion clade</taxon>
        <taxon>NPAAA clade</taxon>
        <taxon>indigoferoid/millettioid clade</taxon>
        <taxon>Phaseoleae</taxon>
        <taxon>Glycine</taxon>
        <taxon>Glycine subgen. Soja</taxon>
    </lineage>
</organism>
<comment type="caution">
    <text evidence="4">The sequence shown here is derived from an EMBL/GenBank/DDBJ whole genome shotgun (WGS) entry which is preliminary data.</text>
</comment>
<keyword evidence="1" id="KW-0862">Zinc</keyword>
<gene>
    <name evidence="4" type="ORF">D0Y65_041744</name>
</gene>
<dbReference type="InterPro" id="IPR001878">
    <property type="entry name" value="Znf_CCHC"/>
</dbReference>
<dbReference type="Proteomes" id="UP000289340">
    <property type="component" value="Chromosome 15"/>
</dbReference>
<keyword evidence="1" id="KW-0863">Zinc-finger</keyword>
<feature type="region of interest" description="Disordered" evidence="2">
    <location>
        <begin position="204"/>
        <end position="252"/>
    </location>
</feature>
<evidence type="ECO:0000259" key="3">
    <source>
        <dbReference type="PROSITE" id="PS50158"/>
    </source>
</evidence>
<dbReference type="Gene3D" id="4.10.60.10">
    <property type="entry name" value="Zinc finger, CCHC-type"/>
    <property type="match status" value="1"/>
</dbReference>
<feature type="compositionally biased region" description="Acidic residues" evidence="2">
    <location>
        <begin position="488"/>
        <end position="502"/>
    </location>
</feature>
<evidence type="ECO:0000313" key="5">
    <source>
        <dbReference type="Proteomes" id="UP000289340"/>
    </source>
</evidence>
<feature type="region of interest" description="Disordered" evidence="2">
    <location>
        <begin position="462"/>
        <end position="529"/>
    </location>
</feature>
<dbReference type="Pfam" id="PF00098">
    <property type="entry name" value="zf-CCHC"/>
    <property type="match status" value="1"/>
</dbReference>
<keyword evidence="5" id="KW-1185">Reference proteome</keyword>
<dbReference type="SMART" id="SM00343">
    <property type="entry name" value="ZnF_C2HC"/>
    <property type="match status" value="1"/>
</dbReference>
<name>A0A445GX29_GLYSO</name>
<dbReference type="PROSITE" id="PS50158">
    <property type="entry name" value="ZF_CCHC"/>
    <property type="match status" value="1"/>
</dbReference>